<dbReference type="InterPro" id="IPR012910">
    <property type="entry name" value="Plug_dom"/>
</dbReference>
<dbReference type="InterPro" id="IPR023997">
    <property type="entry name" value="TonB-dep_OMP_SusC/RagA_CS"/>
</dbReference>
<evidence type="ECO:0000313" key="16">
    <source>
        <dbReference type="EMBL" id="QCK14112.1"/>
    </source>
</evidence>
<dbReference type="InterPro" id="IPR037066">
    <property type="entry name" value="Plug_dom_sf"/>
</dbReference>
<dbReference type="InterPro" id="IPR036942">
    <property type="entry name" value="Beta-barrel_TonB_sf"/>
</dbReference>
<evidence type="ECO:0000256" key="9">
    <source>
        <dbReference type="ARBA" id="ARBA00023136"/>
    </source>
</evidence>
<dbReference type="Gene3D" id="2.60.40.1120">
    <property type="entry name" value="Carboxypeptidase-like, regulatory domain"/>
    <property type="match status" value="1"/>
</dbReference>
<dbReference type="SUPFAM" id="SSF56935">
    <property type="entry name" value="Porins"/>
    <property type="match status" value="1"/>
</dbReference>
<evidence type="ECO:0000256" key="5">
    <source>
        <dbReference type="ARBA" id="ARBA00022692"/>
    </source>
</evidence>
<evidence type="ECO:0000256" key="11">
    <source>
        <dbReference type="PROSITE-ProRule" id="PRU01360"/>
    </source>
</evidence>
<dbReference type="RefSeq" id="WP_137089705.1">
    <property type="nucleotide sequence ID" value="NZ_CP028923.1"/>
</dbReference>
<keyword evidence="3 11" id="KW-1134">Transmembrane beta strand</keyword>
<feature type="signal peptide" evidence="13">
    <location>
        <begin position="1"/>
        <end position="19"/>
    </location>
</feature>
<dbReference type="Pfam" id="PF07715">
    <property type="entry name" value="Plug"/>
    <property type="match status" value="1"/>
</dbReference>
<evidence type="ECO:0000256" key="3">
    <source>
        <dbReference type="ARBA" id="ARBA00022452"/>
    </source>
</evidence>
<evidence type="ECO:0000256" key="6">
    <source>
        <dbReference type="ARBA" id="ARBA00023004"/>
    </source>
</evidence>
<evidence type="ECO:0000256" key="7">
    <source>
        <dbReference type="ARBA" id="ARBA00023065"/>
    </source>
</evidence>
<gene>
    <name evidence="16" type="ORF">DCC35_04780</name>
</gene>
<dbReference type="GO" id="GO:0009279">
    <property type="term" value="C:cell outer membrane"/>
    <property type="evidence" value="ECO:0007669"/>
    <property type="project" value="UniProtKB-SubCell"/>
</dbReference>
<protein>
    <submittedName>
        <fullName evidence="16">SusC/RagA family TonB-linked outer membrane protein</fullName>
    </submittedName>
</protein>
<dbReference type="InterPro" id="IPR000531">
    <property type="entry name" value="Beta-barrel_TonB"/>
</dbReference>
<dbReference type="SUPFAM" id="SSF49464">
    <property type="entry name" value="Carboxypeptidase regulatory domain-like"/>
    <property type="match status" value="1"/>
</dbReference>
<dbReference type="OrthoDB" id="9768177at2"/>
<keyword evidence="17" id="KW-1185">Reference proteome</keyword>
<dbReference type="PANTHER" id="PTHR32552:SF81">
    <property type="entry name" value="TONB-DEPENDENT OUTER MEMBRANE RECEPTOR"/>
    <property type="match status" value="1"/>
</dbReference>
<evidence type="ECO:0000256" key="4">
    <source>
        <dbReference type="ARBA" id="ARBA00022496"/>
    </source>
</evidence>
<keyword evidence="9 11" id="KW-0472">Membrane</keyword>
<dbReference type="AlphaFoldDB" id="A0A4D7JN41"/>
<keyword evidence="10 11" id="KW-0998">Cell outer membrane</keyword>
<evidence type="ECO:0000256" key="8">
    <source>
        <dbReference type="ARBA" id="ARBA00023077"/>
    </source>
</evidence>
<reference evidence="16 17" key="1">
    <citation type="submission" date="2018-04" db="EMBL/GenBank/DDBJ databases">
        <title>Complete genome uncultured novel isolate.</title>
        <authorList>
            <person name="Merlino G."/>
        </authorList>
    </citation>
    <scope>NUCLEOTIDE SEQUENCE [LARGE SCALE GENOMIC DNA]</scope>
    <source>
        <strain evidence="17">R1DC9</strain>
    </source>
</reference>
<keyword evidence="7" id="KW-0406">Ion transport</keyword>
<keyword evidence="8 12" id="KW-0798">TonB box</keyword>
<evidence type="ECO:0000259" key="15">
    <source>
        <dbReference type="Pfam" id="PF07715"/>
    </source>
</evidence>
<comment type="similarity">
    <text evidence="11 12">Belongs to the TonB-dependent receptor family.</text>
</comment>
<dbReference type="Gene3D" id="2.170.130.10">
    <property type="entry name" value="TonB-dependent receptor, plug domain"/>
    <property type="match status" value="1"/>
</dbReference>
<organism evidence="16 17">
    <name type="scientific">Mangrovivirga cuniculi</name>
    <dbReference type="NCBI Taxonomy" id="2715131"/>
    <lineage>
        <taxon>Bacteria</taxon>
        <taxon>Pseudomonadati</taxon>
        <taxon>Bacteroidota</taxon>
        <taxon>Cytophagia</taxon>
        <taxon>Cytophagales</taxon>
        <taxon>Mangrovivirgaceae</taxon>
        <taxon>Mangrovivirga</taxon>
    </lineage>
</organism>
<dbReference type="Pfam" id="PF00593">
    <property type="entry name" value="TonB_dep_Rec_b-barrel"/>
    <property type="match status" value="1"/>
</dbReference>
<dbReference type="InterPro" id="IPR039426">
    <property type="entry name" value="TonB-dep_rcpt-like"/>
</dbReference>
<name>A0A4D7JN41_9BACT</name>
<keyword evidence="13" id="KW-0732">Signal</keyword>
<dbReference type="NCBIfam" id="TIGR04056">
    <property type="entry name" value="OMP_RagA_SusC"/>
    <property type="match status" value="1"/>
</dbReference>
<feature type="domain" description="TonB-dependent receptor plug" evidence="15">
    <location>
        <begin position="114"/>
        <end position="242"/>
    </location>
</feature>
<evidence type="ECO:0000256" key="1">
    <source>
        <dbReference type="ARBA" id="ARBA00004571"/>
    </source>
</evidence>
<dbReference type="InterPro" id="IPR023996">
    <property type="entry name" value="TonB-dep_OMP_SusC/RagA"/>
</dbReference>
<dbReference type="PANTHER" id="PTHR32552">
    <property type="entry name" value="FERRICHROME IRON RECEPTOR-RELATED"/>
    <property type="match status" value="1"/>
</dbReference>
<keyword evidence="2 11" id="KW-0813">Transport</keyword>
<dbReference type="NCBIfam" id="TIGR04057">
    <property type="entry name" value="SusC_RagA_signa"/>
    <property type="match status" value="1"/>
</dbReference>
<keyword evidence="6" id="KW-0408">Iron</keyword>
<feature type="domain" description="TonB-dependent receptor-like beta-barrel" evidence="14">
    <location>
        <begin position="467"/>
        <end position="830"/>
    </location>
</feature>
<dbReference type="Gene3D" id="2.40.170.20">
    <property type="entry name" value="TonB-dependent receptor, beta-barrel domain"/>
    <property type="match status" value="1"/>
</dbReference>
<keyword evidence="5 11" id="KW-0812">Transmembrane</keyword>
<evidence type="ECO:0000256" key="13">
    <source>
        <dbReference type="SAM" id="SignalP"/>
    </source>
</evidence>
<comment type="subcellular location">
    <subcellularLocation>
        <location evidence="1 11">Cell outer membrane</location>
        <topology evidence="1 11">Multi-pass membrane protein</topology>
    </subcellularLocation>
</comment>
<dbReference type="EMBL" id="CP028923">
    <property type="protein sequence ID" value="QCK14112.1"/>
    <property type="molecule type" value="Genomic_DNA"/>
</dbReference>
<dbReference type="InterPro" id="IPR008969">
    <property type="entry name" value="CarboxyPept-like_regulatory"/>
</dbReference>
<dbReference type="Pfam" id="PF13715">
    <property type="entry name" value="CarbopepD_reg_2"/>
    <property type="match status" value="1"/>
</dbReference>
<dbReference type="PROSITE" id="PS52016">
    <property type="entry name" value="TONB_DEPENDENT_REC_3"/>
    <property type="match status" value="1"/>
</dbReference>
<dbReference type="Proteomes" id="UP000298616">
    <property type="component" value="Chromosome"/>
</dbReference>
<evidence type="ECO:0000256" key="10">
    <source>
        <dbReference type="ARBA" id="ARBA00023237"/>
    </source>
</evidence>
<keyword evidence="4" id="KW-0410">Iron transport</keyword>
<proteinExistence type="inferred from homology"/>
<sequence length="1062" mass="115553">MKRIFLLSFFWAISFLAIAQEKSVSGTVTGENGEGIPGVNVLVKGTNRGVVTDIQGSYSITVPSSDAVLQFSSIGYITEEVTVGSQSSIDVVMEEDIEELTEVVVTALGVSREKRSVGSAVQNVDGETLAQAKETNIVNSLQGQVAGVQIQGSQGALGGASRITIRGANSFLGENQPLFVVDGMPINNANYASSDQQAGFGGGAYDYGNAAADINPDDIESVTVLKGASATALYGTRGSNGVILITTKSGKGKKGIGVSVNSTWTFEEPLALLEHQQRYGGGAITSSPSGFVEFNENGTDYLAPVYSKDGAWGPKYDPSVNVRHWDSWDPQAANYGETRPWVAPPVGYEAFFETGMTAQNSVAFGGANEEGSFRLSYTNLSQEGIMPNSELQRNTVSFNVSYNLTEKLTVSAAGSLVNQGADGRNATGYDNKNPMQAFTQWWQTQLDVNRLEQNQTWIDGTHYTWNPAGPIINDAGTLIGFDPSPYYFDNPYWVRNNFLQEDSRDRFYGNLNLNYEIVEGLSFNFKAMRDGYTFQAKEGSPIGTVGQSSYSEVTRTFAESNYEAKLLYEKYFNNDFSLNAMIGGNLMNQSTTFESIETVGGLTIPNYFNIANSADNPAVDTYETEQAIRSVFATASFGFREMLFLDLAVRSDWASTLPADNNQYYYPSVSTSFVFTELAGLQGVDWLSFGKVRAGYGQAANAPNPYALSPYYVNQQPAFGVPRYTVPNTNPNPELGPEKTNEIEFGIELGFFQNRLSLDLSYYDRTTEDQIFTVPTSATTGYTARYLNAGSMKNSGIEVVLNGTPIKTDDFAWDMSLNFATYNNEVVSLTEGVDNIIVNNTWAADVRVQKGYPYMALFGQEFQRNENGELIIGSNGLPIAESSRKFLGSAIADFTGGFRNTFTYKGLSLSALVDFQGGGVIHSTSLQWAKYSGMLPETAEGDIREGMVVEGVKEDGTPNDIEVDAQTYYQSTWSVAGPNVYDASFVKLREVRLGYTLPKSLLGNLPVRDVTIGVLGRNLAILYSDLPYLDPQGVTGSGNVQGLENAQVPTTRSLGFDLSFKF</sequence>
<evidence type="ECO:0000313" key="17">
    <source>
        <dbReference type="Proteomes" id="UP000298616"/>
    </source>
</evidence>
<dbReference type="GO" id="GO:0006826">
    <property type="term" value="P:iron ion transport"/>
    <property type="evidence" value="ECO:0007669"/>
    <property type="project" value="UniProtKB-KW"/>
</dbReference>
<dbReference type="KEGG" id="fpf:DCC35_04780"/>
<feature type="chain" id="PRO_5020736044" evidence="13">
    <location>
        <begin position="20"/>
        <end position="1062"/>
    </location>
</feature>
<evidence type="ECO:0000256" key="2">
    <source>
        <dbReference type="ARBA" id="ARBA00022448"/>
    </source>
</evidence>
<evidence type="ECO:0000256" key="12">
    <source>
        <dbReference type="RuleBase" id="RU003357"/>
    </source>
</evidence>
<evidence type="ECO:0000259" key="14">
    <source>
        <dbReference type="Pfam" id="PF00593"/>
    </source>
</evidence>
<accession>A0A4D7JN41</accession>